<evidence type="ECO:0000313" key="3">
    <source>
        <dbReference type="Proteomes" id="UP000194350"/>
    </source>
</evidence>
<feature type="region of interest" description="Disordered" evidence="1">
    <location>
        <begin position="1"/>
        <end position="77"/>
    </location>
</feature>
<evidence type="ECO:0000256" key="1">
    <source>
        <dbReference type="SAM" id="MobiDB-lite"/>
    </source>
</evidence>
<gene>
    <name evidence="2" type="ORF">Xvie_03895</name>
</gene>
<feature type="compositionally biased region" description="Basic and acidic residues" evidence="1">
    <location>
        <begin position="63"/>
        <end position="76"/>
    </location>
</feature>
<comment type="caution">
    <text evidence="2">The sequence shown here is derived from an EMBL/GenBank/DDBJ whole genome shotgun (WGS) entry which is preliminary data.</text>
</comment>
<organism evidence="2 3">
    <name type="scientific">Xenorhabdus vietnamensis</name>
    <dbReference type="NCBI Taxonomy" id="351656"/>
    <lineage>
        <taxon>Bacteria</taxon>
        <taxon>Pseudomonadati</taxon>
        <taxon>Pseudomonadota</taxon>
        <taxon>Gammaproteobacteria</taxon>
        <taxon>Enterobacterales</taxon>
        <taxon>Morganellaceae</taxon>
        <taxon>Xenorhabdus</taxon>
    </lineage>
</organism>
<protein>
    <submittedName>
        <fullName evidence="2">Uncharacterized protein</fullName>
    </submittedName>
</protein>
<sequence length="311" mass="33869">MLSTATPTNPSVDVISAEKPVAPENLPDEDAQSSVSSNSNSKELLLDIAAPANSSADAIPTEKPIDHASEAEKLPDEDVQGIANAVINDSMVKATEEAQKASHTDTPFLEYEASKSGISGESTPAPSAVQQEQVQPEQSSVEQLTTIVPDTASTDLNSDDSLKNYTGQSSEAVFHVQSQNTVYVYGTFAAKVYLLPMAKGEKINAYLSDSKGWEVSQLPGNILRIKRAQNKAAGVMQRISSLLQANALTLSSCKLWTSLNCVQIAFGTSNRQHNRLLRKEKNKCFSPNRRIYGALFFRRTDGLVYHRWNLH</sequence>
<dbReference type="RefSeq" id="WP_086110740.1">
    <property type="nucleotide sequence ID" value="NZ_CAWNGD010000086.1"/>
</dbReference>
<evidence type="ECO:0000313" key="2">
    <source>
        <dbReference type="EMBL" id="OTA14237.1"/>
    </source>
</evidence>
<dbReference type="AlphaFoldDB" id="A0A1Y2S6H4"/>
<dbReference type="OrthoDB" id="6629741at2"/>
<name>A0A1Y2S6H4_9GAMM</name>
<accession>A0A1Y2S6H4</accession>
<keyword evidence="3" id="KW-1185">Reference proteome</keyword>
<proteinExistence type="predicted"/>
<dbReference type="EMBL" id="MUBJ01000041">
    <property type="protein sequence ID" value="OTA14237.1"/>
    <property type="molecule type" value="Genomic_DNA"/>
</dbReference>
<reference evidence="2 3" key="1">
    <citation type="submission" date="2016-10" db="EMBL/GenBank/DDBJ databases">
        <title>Systematic genetic and metabolomic analysis of Xenorhabdus and Photorhabdus spp., highlights the requirements for a dual symbiotic and pathogenic life style.</title>
        <authorList>
            <person name="Tobias N.J."/>
            <person name="Wolff H."/>
            <person name="Djahanschiri B."/>
            <person name="Pidot S.J."/>
            <person name="Stinear T.P."/>
            <person name="Ebersberger I."/>
            <person name="Bode H.B."/>
        </authorList>
    </citation>
    <scope>NUCLEOTIDE SEQUENCE [LARGE SCALE GENOMIC DNA]</scope>
    <source>
        <strain evidence="2 3">DSM 22392</strain>
    </source>
</reference>
<dbReference type="Proteomes" id="UP000194350">
    <property type="component" value="Unassembled WGS sequence"/>
</dbReference>
<feature type="compositionally biased region" description="Polar residues" evidence="1">
    <location>
        <begin position="1"/>
        <end position="11"/>
    </location>
</feature>